<dbReference type="EMBL" id="JARFID010000694">
    <property type="protein sequence ID" value="MDE8698088.1"/>
    <property type="molecule type" value="Genomic_DNA"/>
</dbReference>
<evidence type="ECO:0000313" key="1">
    <source>
        <dbReference type="EMBL" id="MDE8698088.1"/>
    </source>
</evidence>
<comment type="caution">
    <text evidence="1">The sequence shown here is derived from an EMBL/GenBank/DDBJ whole genome shotgun (WGS) entry which is preliminary data.</text>
</comment>
<organism evidence="1 2">
    <name type="scientific">Bacteroides cellulosilyticus</name>
    <dbReference type="NCBI Taxonomy" id="246787"/>
    <lineage>
        <taxon>Bacteria</taxon>
        <taxon>Pseudomonadati</taxon>
        <taxon>Bacteroidota</taxon>
        <taxon>Bacteroidia</taxon>
        <taxon>Bacteroidales</taxon>
        <taxon>Bacteroidaceae</taxon>
        <taxon>Bacteroides</taxon>
    </lineage>
</organism>
<gene>
    <name evidence="1" type="ORF">PZH42_29285</name>
</gene>
<feature type="non-terminal residue" evidence="1">
    <location>
        <position position="1"/>
    </location>
</feature>
<dbReference type="RefSeq" id="WP_275203067.1">
    <property type="nucleotide sequence ID" value="NZ_JARFID010000694.1"/>
</dbReference>
<dbReference type="AlphaFoldDB" id="A0AAW6MCX6"/>
<evidence type="ECO:0000313" key="2">
    <source>
        <dbReference type="Proteomes" id="UP001221924"/>
    </source>
</evidence>
<sequence length="78" mass="8438">KLNTTVSLKIIRRAVALFAVKLVIPQRFVSVVDNFMSTSVAARVKVIPDLFAVNVGNDDLKVTAIASFFVSSAANRLC</sequence>
<protein>
    <submittedName>
        <fullName evidence="1">Uncharacterized protein</fullName>
    </submittedName>
</protein>
<dbReference type="Proteomes" id="UP001221924">
    <property type="component" value="Unassembled WGS sequence"/>
</dbReference>
<name>A0AAW6MCX6_9BACE</name>
<accession>A0AAW6MCX6</accession>
<proteinExistence type="predicted"/>
<reference evidence="1" key="1">
    <citation type="submission" date="2023-03" db="EMBL/GenBank/DDBJ databases">
        <title>DFI Biobank Strains.</title>
        <authorList>
            <person name="Mostad J."/>
            <person name="Paddock L."/>
            <person name="Medina S."/>
            <person name="Waligurski E."/>
            <person name="Barat B."/>
            <person name="Smith R."/>
            <person name="Burgo V."/>
            <person name="Metcalfe C."/>
            <person name="Woodson C."/>
            <person name="Sundararajan A."/>
            <person name="Ramaswamy R."/>
            <person name="Lin H."/>
            <person name="Pamer E.G."/>
        </authorList>
    </citation>
    <scope>NUCLEOTIDE SEQUENCE</scope>
    <source>
        <strain evidence="1">DFI.9.5</strain>
    </source>
</reference>